<comment type="caution">
    <text evidence="1">The sequence shown here is derived from an EMBL/GenBank/DDBJ whole genome shotgun (WGS) entry which is preliminary data.</text>
</comment>
<dbReference type="PANTHER" id="PTHR10775">
    <property type="entry name" value="OS08G0208400 PROTEIN"/>
    <property type="match status" value="1"/>
</dbReference>
<dbReference type="AlphaFoldDB" id="A0AAD8RSM2"/>
<evidence type="ECO:0000313" key="1">
    <source>
        <dbReference type="EMBL" id="KAK1630399.1"/>
    </source>
</evidence>
<gene>
    <name evidence="1" type="ORF">QYE76_004714</name>
</gene>
<dbReference type="EMBL" id="JAUUTY010000005">
    <property type="protein sequence ID" value="KAK1630399.1"/>
    <property type="molecule type" value="Genomic_DNA"/>
</dbReference>
<evidence type="ECO:0000313" key="2">
    <source>
        <dbReference type="Proteomes" id="UP001231189"/>
    </source>
</evidence>
<proteinExistence type="predicted"/>
<sequence>MPSYNCWTKHGERGVIMEEDEEGDDFIDESYLAHFGDTFMEDAEGEGEGEGEGEEEARDELVDDLGRPIADARRRCETEKERENLDRMLEDHRRCTPDAMMNVYLGHRRFLPKIHPVRKKGKHYNGKADHRPKPAERTGAEVFDMVKDLKVIFGKGPGGQSVPKGADGHAAMWKKKSIFWELEYWKVLEVRSAIDVMHVTKNICVNLLSFLGVYGKTNDTKEARQDQQRLKDPDTGIRNGFKVVPATL</sequence>
<keyword evidence="2" id="KW-1185">Reference proteome</keyword>
<dbReference type="PANTHER" id="PTHR10775:SF169">
    <property type="entry name" value="TRANSPOSASE"/>
    <property type="match status" value="1"/>
</dbReference>
<reference evidence="1" key="1">
    <citation type="submission" date="2023-07" db="EMBL/GenBank/DDBJ databases">
        <title>A chromosome-level genome assembly of Lolium multiflorum.</title>
        <authorList>
            <person name="Chen Y."/>
            <person name="Copetti D."/>
            <person name="Kolliker R."/>
            <person name="Studer B."/>
        </authorList>
    </citation>
    <scope>NUCLEOTIDE SEQUENCE</scope>
    <source>
        <strain evidence="1">02402/16</strain>
        <tissue evidence="1">Leaf</tissue>
    </source>
</reference>
<name>A0AAD8RSM2_LOLMU</name>
<accession>A0AAD8RSM2</accession>
<dbReference type="InterPro" id="IPR004242">
    <property type="entry name" value="Transposase_21"/>
</dbReference>
<organism evidence="1 2">
    <name type="scientific">Lolium multiflorum</name>
    <name type="common">Italian ryegrass</name>
    <name type="synonym">Lolium perenne subsp. multiflorum</name>
    <dbReference type="NCBI Taxonomy" id="4521"/>
    <lineage>
        <taxon>Eukaryota</taxon>
        <taxon>Viridiplantae</taxon>
        <taxon>Streptophyta</taxon>
        <taxon>Embryophyta</taxon>
        <taxon>Tracheophyta</taxon>
        <taxon>Spermatophyta</taxon>
        <taxon>Magnoliopsida</taxon>
        <taxon>Liliopsida</taxon>
        <taxon>Poales</taxon>
        <taxon>Poaceae</taxon>
        <taxon>BOP clade</taxon>
        <taxon>Pooideae</taxon>
        <taxon>Poodae</taxon>
        <taxon>Poeae</taxon>
        <taxon>Poeae Chloroplast Group 2 (Poeae type)</taxon>
        <taxon>Loliodinae</taxon>
        <taxon>Loliinae</taxon>
        <taxon>Lolium</taxon>
    </lineage>
</organism>
<protein>
    <submittedName>
        <fullName evidence="1">Uncharacterized protein</fullName>
    </submittedName>
</protein>
<dbReference type="Pfam" id="PF02992">
    <property type="entry name" value="Transposase_21"/>
    <property type="match status" value="1"/>
</dbReference>
<dbReference type="Proteomes" id="UP001231189">
    <property type="component" value="Unassembled WGS sequence"/>
</dbReference>